<dbReference type="PROSITE" id="PS00584">
    <property type="entry name" value="PFKB_KINASES_2"/>
    <property type="match status" value="1"/>
</dbReference>
<dbReference type="FunFam" id="3.40.1190.20:FF:000003">
    <property type="entry name" value="Phosphomethylpyrimidine kinase ThiD"/>
    <property type="match status" value="1"/>
</dbReference>
<comment type="catalytic activity">
    <reaction evidence="1">
        <text>4-amino-5-hydroxymethyl-2-methylpyrimidine + ATP = 4-amino-2-methyl-5-(phosphooxymethyl)pyrimidine + ADP + H(+)</text>
        <dbReference type="Rhea" id="RHEA:23096"/>
        <dbReference type="ChEBI" id="CHEBI:15378"/>
        <dbReference type="ChEBI" id="CHEBI:16892"/>
        <dbReference type="ChEBI" id="CHEBI:30616"/>
        <dbReference type="ChEBI" id="CHEBI:58354"/>
        <dbReference type="ChEBI" id="CHEBI:456216"/>
        <dbReference type="EC" id="2.7.1.49"/>
    </reaction>
</comment>
<dbReference type="PANTHER" id="PTHR20858:SF17">
    <property type="entry name" value="HYDROXYMETHYLPYRIMIDINE_PHOSPHOMETHYLPYRIMIDINE KINASE THI20-RELATED"/>
    <property type="match status" value="1"/>
</dbReference>
<comment type="pathway">
    <text evidence="4">Cofactor biosynthesis; thiamine diphosphate biosynthesis; 4-amino-2-methyl-5-diphosphomethylpyrimidine from 5-amino-1-(5-phospho-D-ribosyl)imidazole: step 3/3.</text>
</comment>
<keyword evidence="7 11" id="KW-0418">Kinase</keyword>
<dbReference type="NCBIfam" id="TIGR00097">
    <property type="entry name" value="HMP-P_kinase"/>
    <property type="match status" value="1"/>
</dbReference>
<gene>
    <name evidence="11" type="ORF">PSU4_15110</name>
</gene>
<keyword evidence="12" id="KW-1185">Reference proteome</keyword>
<feature type="domain" description="Pyridoxamine kinase/Phosphomethylpyrimidine kinase" evidence="10">
    <location>
        <begin position="24"/>
        <end position="274"/>
    </location>
</feature>
<dbReference type="InterPro" id="IPR013749">
    <property type="entry name" value="PM/HMP-P_kinase-1"/>
</dbReference>
<evidence type="ECO:0000256" key="8">
    <source>
        <dbReference type="ARBA" id="ARBA00022840"/>
    </source>
</evidence>
<evidence type="ECO:0000313" key="12">
    <source>
        <dbReference type="Proteomes" id="UP000321685"/>
    </source>
</evidence>
<dbReference type="RefSeq" id="WP_147104057.1">
    <property type="nucleotide sequence ID" value="NZ_BJVJ01000010.1"/>
</dbReference>
<comment type="caution">
    <text evidence="11">The sequence shown here is derived from an EMBL/GenBank/DDBJ whole genome shotgun (WGS) entry which is preliminary data.</text>
</comment>
<keyword evidence="5" id="KW-0808">Transferase</keyword>
<dbReference type="GO" id="GO:0008902">
    <property type="term" value="F:hydroxymethylpyrimidine kinase activity"/>
    <property type="evidence" value="ECO:0007669"/>
    <property type="project" value="UniProtKB-EC"/>
</dbReference>
<evidence type="ECO:0000256" key="2">
    <source>
        <dbReference type="ARBA" id="ARBA00000565"/>
    </source>
</evidence>
<dbReference type="GO" id="GO:0005829">
    <property type="term" value="C:cytosol"/>
    <property type="evidence" value="ECO:0007669"/>
    <property type="project" value="TreeGrafter"/>
</dbReference>
<dbReference type="SUPFAM" id="SSF53613">
    <property type="entry name" value="Ribokinase-like"/>
    <property type="match status" value="1"/>
</dbReference>
<comment type="function">
    <text evidence="3">Catalyzes the phosphorylation of hydroxymethylpyrimidine phosphate (HMP-P) to HMP-PP, and of HMP to HMP-P.</text>
</comment>
<dbReference type="Proteomes" id="UP000321685">
    <property type="component" value="Unassembled WGS sequence"/>
</dbReference>
<dbReference type="AlphaFoldDB" id="A0A511DDF0"/>
<dbReference type="InterPro" id="IPR002173">
    <property type="entry name" value="Carboh/pur_kinase_PfkB_CS"/>
</dbReference>
<name>A0A511DDF0_9PSEU</name>
<accession>A0A511DDF0</accession>
<dbReference type="CDD" id="cd01169">
    <property type="entry name" value="HMPP_kinase"/>
    <property type="match status" value="1"/>
</dbReference>
<dbReference type="UniPathway" id="UPA00060">
    <property type="reaction ID" value="UER00138"/>
</dbReference>
<keyword evidence="9" id="KW-0784">Thiamine biosynthesis</keyword>
<comment type="catalytic activity">
    <reaction evidence="2">
        <text>4-amino-2-methyl-5-(phosphooxymethyl)pyrimidine + ATP = 4-amino-2-methyl-5-(diphosphooxymethyl)pyrimidine + ADP</text>
        <dbReference type="Rhea" id="RHEA:19893"/>
        <dbReference type="ChEBI" id="CHEBI:30616"/>
        <dbReference type="ChEBI" id="CHEBI:57841"/>
        <dbReference type="ChEBI" id="CHEBI:58354"/>
        <dbReference type="ChEBI" id="CHEBI:456216"/>
        <dbReference type="EC" id="2.7.4.7"/>
    </reaction>
</comment>
<dbReference type="Pfam" id="PF08543">
    <property type="entry name" value="Phos_pyr_kin"/>
    <property type="match status" value="1"/>
</dbReference>
<keyword evidence="8" id="KW-0067">ATP-binding</keyword>
<evidence type="ECO:0000256" key="9">
    <source>
        <dbReference type="ARBA" id="ARBA00022977"/>
    </source>
</evidence>
<evidence type="ECO:0000256" key="3">
    <source>
        <dbReference type="ARBA" id="ARBA00003848"/>
    </source>
</evidence>
<dbReference type="InterPro" id="IPR004399">
    <property type="entry name" value="HMP/HMP-P_kinase_dom"/>
</dbReference>
<dbReference type="PANTHER" id="PTHR20858">
    <property type="entry name" value="PHOSPHOMETHYLPYRIMIDINE KINASE"/>
    <property type="match status" value="1"/>
</dbReference>
<sequence length="288" mass="29210">MRTSGPLPTVGVTPPRVLTIAGTDSGGGAGIAADLRTFAACGVHGCLAVCAVTVQNSVGVTGVHPIPPETVAAQIAAVASDIGLDAAKTGMLAGAEIIEAVAAACDDNGIGAAHATPLVIDPVAASMHGDQLLADSALDAFRGLLFPRATLVTPNLDEVRLLVGIDVHDRAGQYEAAKVLHGLGPRNVLVKGGHLAEDVDGCIDLLYDGHTFTELPGPRFDTGNTHGGGDSMAAAIASGLARGLSVGEAVAFGKRYIVEAVRNSYPLGAGHGPVSPLWTVRDWWNEPS</sequence>
<dbReference type="GO" id="GO:0005524">
    <property type="term" value="F:ATP binding"/>
    <property type="evidence" value="ECO:0007669"/>
    <property type="project" value="UniProtKB-KW"/>
</dbReference>
<dbReference type="GO" id="GO:0008972">
    <property type="term" value="F:phosphomethylpyrimidine kinase activity"/>
    <property type="evidence" value="ECO:0007669"/>
    <property type="project" value="UniProtKB-EC"/>
</dbReference>
<evidence type="ECO:0000256" key="1">
    <source>
        <dbReference type="ARBA" id="ARBA00000151"/>
    </source>
</evidence>
<evidence type="ECO:0000259" key="10">
    <source>
        <dbReference type="Pfam" id="PF08543"/>
    </source>
</evidence>
<evidence type="ECO:0000313" key="11">
    <source>
        <dbReference type="EMBL" id="GEL22557.1"/>
    </source>
</evidence>
<proteinExistence type="predicted"/>
<dbReference type="Gene3D" id="3.40.1190.20">
    <property type="match status" value="1"/>
</dbReference>
<evidence type="ECO:0000256" key="4">
    <source>
        <dbReference type="ARBA" id="ARBA00004769"/>
    </source>
</evidence>
<dbReference type="GO" id="GO:0009228">
    <property type="term" value="P:thiamine biosynthetic process"/>
    <property type="evidence" value="ECO:0007669"/>
    <property type="project" value="UniProtKB-KW"/>
</dbReference>
<keyword evidence="6" id="KW-0547">Nucleotide-binding</keyword>
<evidence type="ECO:0000256" key="5">
    <source>
        <dbReference type="ARBA" id="ARBA00022679"/>
    </source>
</evidence>
<dbReference type="GO" id="GO:0009229">
    <property type="term" value="P:thiamine diphosphate biosynthetic process"/>
    <property type="evidence" value="ECO:0007669"/>
    <property type="project" value="UniProtKB-UniPathway"/>
</dbReference>
<dbReference type="OrthoDB" id="34166at2"/>
<reference evidence="11 12" key="1">
    <citation type="submission" date="2019-07" db="EMBL/GenBank/DDBJ databases">
        <title>Whole genome shotgun sequence of Pseudonocardia sulfidoxydans NBRC 16205.</title>
        <authorList>
            <person name="Hosoyama A."/>
            <person name="Uohara A."/>
            <person name="Ohji S."/>
            <person name="Ichikawa N."/>
        </authorList>
    </citation>
    <scope>NUCLEOTIDE SEQUENCE [LARGE SCALE GENOMIC DNA]</scope>
    <source>
        <strain evidence="11 12">NBRC 16205</strain>
    </source>
</reference>
<evidence type="ECO:0000256" key="7">
    <source>
        <dbReference type="ARBA" id="ARBA00022777"/>
    </source>
</evidence>
<organism evidence="11 12">
    <name type="scientific">Pseudonocardia sulfidoxydans NBRC 16205</name>
    <dbReference type="NCBI Taxonomy" id="1223511"/>
    <lineage>
        <taxon>Bacteria</taxon>
        <taxon>Bacillati</taxon>
        <taxon>Actinomycetota</taxon>
        <taxon>Actinomycetes</taxon>
        <taxon>Pseudonocardiales</taxon>
        <taxon>Pseudonocardiaceae</taxon>
        <taxon>Pseudonocardia</taxon>
    </lineage>
</organism>
<evidence type="ECO:0000256" key="6">
    <source>
        <dbReference type="ARBA" id="ARBA00022741"/>
    </source>
</evidence>
<protein>
    <submittedName>
        <fullName evidence="11">Phosphomethylpyrimidine kinase (ThiD)</fullName>
    </submittedName>
</protein>
<dbReference type="InterPro" id="IPR029056">
    <property type="entry name" value="Ribokinase-like"/>
</dbReference>
<dbReference type="EMBL" id="BJVJ01000010">
    <property type="protein sequence ID" value="GEL22557.1"/>
    <property type="molecule type" value="Genomic_DNA"/>
</dbReference>